<dbReference type="InterPro" id="IPR038765">
    <property type="entry name" value="Papain-like_cys_pep_sf"/>
</dbReference>
<dbReference type="PROSITE" id="PS50802">
    <property type="entry name" value="OTU"/>
    <property type="match status" value="1"/>
</dbReference>
<evidence type="ECO:0000259" key="4">
    <source>
        <dbReference type="PROSITE" id="PS50802"/>
    </source>
</evidence>
<dbReference type="InterPro" id="IPR003323">
    <property type="entry name" value="OTU_dom"/>
</dbReference>
<evidence type="ECO:0000313" key="5">
    <source>
        <dbReference type="EMBL" id="POW08535.1"/>
    </source>
</evidence>
<dbReference type="PANTHER" id="PTHR22889:SF0">
    <property type="entry name" value="WD REPEAT-CONTAINING PROTEIN 89"/>
    <property type="match status" value="1"/>
</dbReference>
<dbReference type="VEuPathDB" id="FungiDB:PSHT_15108"/>
<dbReference type="VEuPathDB" id="FungiDB:PSTT_07444"/>
<dbReference type="SMART" id="SM00320">
    <property type="entry name" value="WD40"/>
    <property type="match status" value="5"/>
</dbReference>
<dbReference type="SUPFAM" id="SSF50978">
    <property type="entry name" value="WD40 repeat-like"/>
    <property type="match status" value="1"/>
</dbReference>
<dbReference type="PANTHER" id="PTHR22889">
    <property type="entry name" value="WD REPEAT-CONTAINING PROTEIN 89"/>
    <property type="match status" value="1"/>
</dbReference>
<organism evidence="5 6">
    <name type="scientific">Puccinia striiformis</name>
    <dbReference type="NCBI Taxonomy" id="27350"/>
    <lineage>
        <taxon>Eukaryota</taxon>
        <taxon>Fungi</taxon>
        <taxon>Dikarya</taxon>
        <taxon>Basidiomycota</taxon>
        <taxon>Pucciniomycotina</taxon>
        <taxon>Pucciniomycetes</taxon>
        <taxon>Pucciniales</taxon>
        <taxon>Pucciniaceae</taxon>
        <taxon>Puccinia</taxon>
    </lineage>
</organism>
<keyword evidence="1" id="KW-0853">WD repeat</keyword>
<dbReference type="AlphaFoldDB" id="A0A2S4VGD9"/>
<keyword evidence="2" id="KW-0677">Repeat</keyword>
<gene>
    <name evidence="5" type="ORF">PSTT_07444</name>
</gene>
<dbReference type="Gene3D" id="3.90.70.80">
    <property type="match status" value="1"/>
</dbReference>
<dbReference type="Pfam" id="PF00400">
    <property type="entry name" value="WD40"/>
    <property type="match status" value="1"/>
</dbReference>
<accession>A0A2S4VGD9</accession>
<evidence type="ECO:0000256" key="3">
    <source>
        <dbReference type="SAM" id="MobiDB-lite"/>
    </source>
</evidence>
<dbReference type="Pfam" id="PF02338">
    <property type="entry name" value="OTU"/>
    <property type="match status" value="1"/>
</dbReference>
<proteinExistence type="predicted"/>
<protein>
    <recommendedName>
        <fullName evidence="4">OTU domain-containing protein</fullName>
    </recommendedName>
</protein>
<feature type="domain" description="OTU" evidence="4">
    <location>
        <begin position="698"/>
        <end position="827"/>
    </location>
</feature>
<dbReference type="Gene3D" id="2.130.10.10">
    <property type="entry name" value="YVTN repeat-like/Quinoprotein amine dehydrogenase"/>
    <property type="match status" value="2"/>
</dbReference>
<evidence type="ECO:0000256" key="1">
    <source>
        <dbReference type="ARBA" id="ARBA00022574"/>
    </source>
</evidence>
<dbReference type="InterPro" id="IPR001680">
    <property type="entry name" value="WD40_rpt"/>
</dbReference>
<feature type="compositionally biased region" description="Low complexity" evidence="3">
    <location>
        <begin position="620"/>
        <end position="648"/>
    </location>
</feature>
<dbReference type="InterPro" id="IPR036322">
    <property type="entry name" value="WD40_repeat_dom_sf"/>
</dbReference>
<keyword evidence="6" id="KW-1185">Reference proteome</keyword>
<dbReference type="InterPro" id="IPR039328">
    <property type="entry name" value="WDR89"/>
</dbReference>
<dbReference type="InterPro" id="IPR015943">
    <property type="entry name" value="WD40/YVTN_repeat-like_dom_sf"/>
</dbReference>
<sequence length="839" mass="92842">MLGGPIKVFDLGRGGNHTPTIELQYPQATGRVSQLKSTIDHSLLIACFSSSSTLLAWDTRSANPKPTIQLTGHSSTPFLSLDYCPDSKLIAAGSSNEDESGLTQIELFDLRGTNNSPFCVYDQAHSDSITSLEFKPSSPDQLLSASTDGLIVLHNTTLADQDESILFTSNTGASVAHARWQPDGKTIWVGSDMETLSRWDADQLSLLNDYGDLRQDSLAKPDPSWEEPVAYLINLATPSPTRSAYFAGSQSGNVVLIDTTVPNSERWELLGSFKNGHTEMNGLVLTGGEDGRICVWSNQSGTNKSIASILLLKLHLTTLKIIPLKPDPNPQKNISTSSWILTPAESFLGVVYQTVPTREVRIAVVEHSMGGRTLFTYITSPPRRSSSRLTGSYGDRPSEPAQTATQPVDQTGTILRLTPRRVAGPDCFLHHQAVHGLVVFQELLVHALKRAQLAHPQRAERDPSHFTKQPLGTTQIALPLLIFLFGEQIYDISKTKGYSSCFRSTHGQLLLLRPSKDLFTGLLDIAYSRVSFGRGDNMSFGGHAPSGCYSCIRPYFRKFKNRIKALLQRFKERIYKILRIGQRKNPPSNGWEHGRPAYVAPTPPVKANEAISPPGHGQDSGYSSDSSLSSTTSNRPSSSWGSFASTSPPGTPPRTPPRALAGIDNTLHTLGRTKIVPYVYDLPYGQWAPIEYLPGYLKTQNFIKTDGMCLYRSYAQLILGDQERWLEVQDKIIEYITKNPKDFIEFMEFEGTDSEKLQHYIWKLKNGGWGGHQETHAFAQAYDKNILIVSRSPVSVMTSVHQPVKPKDQQFLAIILEFDHYELLKKDPYAIPSSPARTP</sequence>
<evidence type="ECO:0000256" key="2">
    <source>
        <dbReference type="ARBA" id="ARBA00022737"/>
    </source>
</evidence>
<dbReference type="CDD" id="cd22744">
    <property type="entry name" value="OTU"/>
    <property type="match status" value="1"/>
</dbReference>
<reference evidence="5" key="1">
    <citation type="submission" date="2017-12" db="EMBL/GenBank/DDBJ databases">
        <title>Gene loss provides genomic basis for host adaptation in cereal stripe rust fungi.</title>
        <authorList>
            <person name="Xia C."/>
        </authorList>
    </citation>
    <scope>NUCLEOTIDE SEQUENCE [LARGE SCALE GENOMIC DNA]</scope>
    <source>
        <strain evidence="5">93-210</strain>
    </source>
</reference>
<evidence type="ECO:0000313" key="6">
    <source>
        <dbReference type="Proteomes" id="UP000239156"/>
    </source>
</evidence>
<feature type="region of interest" description="Disordered" evidence="3">
    <location>
        <begin position="376"/>
        <end position="408"/>
    </location>
</feature>
<comment type="caution">
    <text evidence="5">The sequence shown here is derived from an EMBL/GenBank/DDBJ whole genome shotgun (WGS) entry which is preliminary data.</text>
</comment>
<dbReference type="SUPFAM" id="SSF54001">
    <property type="entry name" value="Cysteine proteinases"/>
    <property type="match status" value="1"/>
</dbReference>
<dbReference type="Proteomes" id="UP000239156">
    <property type="component" value="Unassembled WGS sequence"/>
</dbReference>
<feature type="region of interest" description="Disordered" evidence="3">
    <location>
        <begin position="585"/>
        <end position="661"/>
    </location>
</feature>
<dbReference type="EMBL" id="PKSL01000063">
    <property type="protein sequence ID" value="POW08535.1"/>
    <property type="molecule type" value="Genomic_DNA"/>
</dbReference>
<name>A0A2S4VGD9_9BASI</name>